<evidence type="ECO:0000256" key="2">
    <source>
        <dbReference type="ARBA" id="ARBA00010430"/>
    </source>
</evidence>
<dbReference type="AlphaFoldDB" id="A0A2S6C455"/>
<keyword evidence="5 9" id="KW-1133">Transmembrane helix</keyword>
<feature type="transmembrane region" description="Helical" evidence="9">
    <location>
        <begin position="562"/>
        <end position="582"/>
    </location>
</feature>
<keyword evidence="4" id="KW-0256">Endoplasmic reticulum</keyword>
<dbReference type="InterPro" id="IPR001374">
    <property type="entry name" value="R3H_dom"/>
</dbReference>
<feature type="compositionally biased region" description="Low complexity" evidence="8">
    <location>
        <begin position="98"/>
        <end position="120"/>
    </location>
</feature>
<evidence type="ECO:0000256" key="5">
    <source>
        <dbReference type="ARBA" id="ARBA00022989"/>
    </source>
</evidence>
<dbReference type="InterPro" id="IPR013087">
    <property type="entry name" value="Znf_C2H2_type"/>
</dbReference>
<dbReference type="GO" id="GO:0033185">
    <property type="term" value="C:dolichol-phosphate-mannose synthase complex"/>
    <property type="evidence" value="ECO:0007669"/>
    <property type="project" value="TreeGrafter"/>
</dbReference>
<dbReference type="SUPFAM" id="SSF82708">
    <property type="entry name" value="R3H domain"/>
    <property type="match status" value="1"/>
</dbReference>
<evidence type="ECO:0000313" key="12">
    <source>
        <dbReference type="EMBL" id="PPJ54493.1"/>
    </source>
</evidence>
<dbReference type="GO" id="GO:0008270">
    <property type="term" value="F:zinc ion binding"/>
    <property type="evidence" value="ECO:0007669"/>
    <property type="project" value="UniProtKB-KW"/>
</dbReference>
<comment type="caution">
    <text evidence="12">The sequence shown here is derived from an EMBL/GenBank/DDBJ whole genome shotgun (WGS) entry which is preliminary data.</text>
</comment>
<dbReference type="OrthoDB" id="8922241at2759"/>
<evidence type="ECO:0000256" key="9">
    <source>
        <dbReference type="SAM" id="Phobius"/>
    </source>
</evidence>
<evidence type="ECO:0000256" key="1">
    <source>
        <dbReference type="ARBA" id="ARBA00004477"/>
    </source>
</evidence>
<keyword evidence="7" id="KW-0862">Zinc</keyword>
<dbReference type="GO" id="GO:0003676">
    <property type="term" value="F:nucleic acid binding"/>
    <property type="evidence" value="ECO:0007669"/>
    <property type="project" value="UniProtKB-UniRule"/>
</dbReference>
<dbReference type="InterPro" id="IPR013174">
    <property type="entry name" value="DPM3"/>
</dbReference>
<keyword evidence="6 9" id="KW-0472">Membrane</keyword>
<organism evidence="12 13">
    <name type="scientific">Cercospora berteroae</name>
    <dbReference type="NCBI Taxonomy" id="357750"/>
    <lineage>
        <taxon>Eukaryota</taxon>
        <taxon>Fungi</taxon>
        <taxon>Dikarya</taxon>
        <taxon>Ascomycota</taxon>
        <taxon>Pezizomycotina</taxon>
        <taxon>Dothideomycetes</taxon>
        <taxon>Dothideomycetidae</taxon>
        <taxon>Mycosphaerellales</taxon>
        <taxon>Mycosphaerellaceae</taxon>
        <taxon>Cercospora</taxon>
    </lineage>
</organism>
<evidence type="ECO:0000313" key="13">
    <source>
        <dbReference type="Proteomes" id="UP000237631"/>
    </source>
</evidence>
<evidence type="ECO:0000256" key="7">
    <source>
        <dbReference type="PROSITE-ProRule" id="PRU00042"/>
    </source>
</evidence>
<dbReference type="Pfam" id="PF08285">
    <property type="entry name" value="DPM3"/>
    <property type="match status" value="2"/>
</dbReference>
<dbReference type="PROSITE" id="PS51061">
    <property type="entry name" value="R3H"/>
    <property type="match status" value="1"/>
</dbReference>
<dbReference type="PANTHER" id="PTHR16433:SF0">
    <property type="entry name" value="DOLICHOL-PHOSPHATE MANNOSYLTRANSFERASE SUBUNIT 3"/>
    <property type="match status" value="1"/>
</dbReference>
<dbReference type="Proteomes" id="UP000237631">
    <property type="component" value="Unassembled WGS sequence"/>
</dbReference>
<dbReference type="PANTHER" id="PTHR16433">
    <property type="entry name" value="DOLICHOL-PHOSPHATE MANNOSYLTRANSFERASE SUBUNIT 3"/>
    <property type="match status" value="1"/>
</dbReference>
<accession>A0A2S6C455</accession>
<evidence type="ECO:0000256" key="3">
    <source>
        <dbReference type="ARBA" id="ARBA00022692"/>
    </source>
</evidence>
<sequence length="674" mass="75250">MDQYMTSAGSWATDTPDSINPAELSAIDIWDLSIFNDPFELPVEPTAPVPITAMPIERLQSLPKHSRVSLLSTSPPDLGWQWNPLSATASTRRTSHGQLALSRENSSSSVRQSSAGSQQSPKTTKPSRGRLLADTSAQGPETVFEDSDSHHSWTASDNFETWCNSLREQLAEFRRCKERTVIITSLLQTRQRRKVHSMANLLGLSHMSLGHGRSKQLLISKCELANTSNTTSAFREKRWNPVRHNWSRGLVDPRVVLIEGLTGIAVRFQQHLYNAGLPQASHMTVQSSQPHGQEQTPSWNTIYACFETADDAATVVLSLDHSKPNWNAYDGFIECDYVRFSPGTDLDAGLLSNFDVLPQLLRESTLHRQDSRNTSFVGQGTECALYSDSDEGDEWQSPGLTMPVQRFVSRLASNESSRSRDAGYASGGSALSLMLSDHSEGSATKKRKRMPKIPGGFPCQMAGCDKVFNRDGDRRKHEKNHVEARMKVNALLPFTCKSNCVPEAFIEPLSKLQRNVSKVATLQKREHRIQNRDRAQQHFLLFFTSLLPHNKFFTMTRAQQQISLALLAASLYTILFAGLLPLPASIQTEIIPYVCLLPIFKLHRSSNIMECLVLLILGIQKLPFWALISFGAYLLGKLGHGVLTFNDVPEAHEELMQQIQEARKDLKTKGVDVD</sequence>
<keyword evidence="3 9" id="KW-0812">Transmembrane</keyword>
<comment type="subcellular location">
    <subcellularLocation>
        <location evidence="1">Endoplasmic reticulum membrane</location>
        <topology evidence="1">Multi-pass membrane protein</topology>
    </subcellularLocation>
</comment>
<gene>
    <name evidence="12" type="ORF">CBER1_02524</name>
</gene>
<evidence type="ECO:0000256" key="4">
    <source>
        <dbReference type="ARBA" id="ARBA00022824"/>
    </source>
</evidence>
<dbReference type="PROSITE" id="PS00028">
    <property type="entry name" value="ZINC_FINGER_C2H2_1"/>
    <property type="match status" value="1"/>
</dbReference>
<feature type="region of interest" description="Disordered" evidence="8">
    <location>
        <begin position="89"/>
        <end position="132"/>
    </location>
</feature>
<dbReference type="EMBL" id="PNEN01000562">
    <property type="protein sequence ID" value="PPJ54493.1"/>
    <property type="molecule type" value="Genomic_DNA"/>
</dbReference>
<evidence type="ECO:0000256" key="6">
    <source>
        <dbReference type="ARBA" id="ARBA00023136"/>
    </source>
</evidence>
<proteinExistence type="inferred from homology"/>
<dbReference type="Gene3D" id="3.30.1370.50">
    <property type="entry name" value="R3H-like domain"/>
    <property type="match status" value="1"/>
</dbReference>
<keyword evidence="7" id="KW-0479">Metal-binding</keyword>
<feature type="domain" description="C2H2-type" evidence="10">
    <location>
        <begin position="457"/>
        <end position="486"/>
    </location>
</feature>
<protein>
    <submittedName>
        <fullName evidence="12">Uncharacterized protein</fullName>
    </submittedName>
</protein>
<dbReference type="InterPro" id="IPR036867">
    <property type="entry name" value="R3H_dom_sf"/>
</dbReference>
<name>A0A2S6C455_9PEZI</name>
<keyword evidence="13" id="KW-1185">Reference proteome</keyword>
<dbReference type="GO" id="GO:0005789">
    <property type="term" value="C:endoplasmic reticulum membrane"/>
    <property type="evidence" value="ECO:0007669"/>
    <property type="project" value="UniProtKB-SubCell"/>
</dbReference>
<comment type="similarity">
    <text evidence="2">Belongs to the DPM3 family.</text>
</comment>
<dbReference type="CDD" id="cd02325">
    <property type="entry name" value="R3H"/>
    <property type="match status" value="1"/>
</dbReference>
<evidence type="ECO:0000256" key="8">
    <source>
        <dbReference type="SAM" id="MobiDB-lite"/>
    </source>
</evidence>
<feature type="domain" description="R3H" evidence="11">
    <location>
        <begin position="160"/>
        <end position="223"/>
    </location>
</feature>
<dbReference type="STRING" id="357750.A0A2S6C455"/>
<evidence type="ECO:0000259" key="11">
    <source>
        <dbReference type="PROSITE" id="PS51061"/>
    </source>
</evidence>
<dbReference type="PROSITE" id="PS50157">
    <property type="entry name" value="ZINC_FINGER_C2H2_2"/>
    <property type="match status" value="1"/>
</dbReference>
<dbReference type="GO" id="GO:0006506">
    <property type="term" value="P:GPI anchor biosynthetic process"/>
    <property type="evidence" value="ECO:0007669"/>
    <property type="project" value="TreeGrafter"/>
</dbReference>
<evidence type="ECO:0000259" key="10">
    <source>
        <dbReference type="PROSITE" id="PS50157"/>
    </source>
</evidence>
<keyword evidence="7" id="KW-0863">Zinc-finger</keyword>
<feature type="transmembrane region" description="Helical" evidence="9">
    <location>
        <begin position="611"/>
        <end position="635"/>
    </location>
</feature>
<reference evidence="13" key="1">
    <citation type="journal article" date="2017" name="bioRxiv">
        <title>Conservation of a gene cluster reveals novel cercosporin biosynthetic mechanisms and extends production to the genus Colletotrichum.</title>
        <authorList>
            <person name="de Jonge R."/>
            <person name="Ebert M.K."/>
            <person name="Huitt-Roehl C.R."/>
            <person name="Pal P."/>
            <person name="Suttle J.C."/>
            <person name="Spanner R.E."/>
            <person name="Neubauer J.D."/>
            <person name="Jurick W.M.II."/>
            <person name="Stott K.A."/>
            <person name="Secor G.A."/>
            <person name="Thomma B.P.H.J."/>
            <person name="Van de Peer Y."/>
            <person name="Townsend C.A."/>
            <person name="Bolton M.D."/>
        </authorList>
    </citation>
    <scope>NUCLEOTIDE SEQUENCE [LARGE SCALE GENOMIC DNA]</scope>
    <source>
        <strain evidence="13">CBS538.71</strain>
    </source>
</reference>